<sequence>MLTDMTVMVGGCSLAGGEEREPLTPRPRGESLIWREPLGEETNKNKRGRRRRRPSRRSLGTEVSSAGGGSRSWAGSEPTSGKRGVAEWWIDILLAEVIEPPCTWSAGNRSPAANGQETTARGRVALGPVCTAPAATSDTVLSTLPDDPRYWPTTEMEGC</sequence>
<evidence type="ECO:0000313" key="2">
    <source>
        <dbReference type="EMBL" id="KAJ8399308.1"/>
    </source>
</evidence>
<name>A0AAD7SBK4_9TELE</name>
<feature type="compositionally biased region" description="Basic residues" evidence="1">
    <location>
        <begin position="45"/>
        <end position="56"/>
    </location>
</feature>
<dbReference type="Proteomes" id="UP001221898">
    <property type="component" value="Unassembled WGS sequence"/>
</dbReference>
<gene>
    <name evidence="2" type="ORF">AAFF_G00413460</name>
</gene>
<reference evidence="2" key="1">
    <citation type="journal article" date="2023" name="Science">
        <title>Genome structures resolve the early diversification of teleost fishes.</title>
        <authorList>
            <person name="Parey E."/>
            <person name="Louis A."/>
            <person name="Montfort J."/>
            <person name="Bouchez O."/>
            <person name="Roques C."/>
            <person name="Iampietro C."/>
            <person name="Lluch J."/>
            <person name="Castinel A."/>
            <person name="Donnadieu C."/>
            <person name="Desvignes T."/>
            <person name="Floi Bucao C."/>
            <person name="Jouanno E."/>
            <person name="Wen M."/>
            <person name="Mejri S."/>
            <person name="Dirks R."/>
            <person name="Jansen H."/>
            <person name="Henkel C."/>
            <person name="Chen W.J."/>
            <person name="Zahm M."/>
            <person name="Cabau C."/>
            <person name="Klopp C."/>
            <person name="Thompson A.W."/>
            <person name="Robinson-Rechavi M."/>
            <person name="Braasch I."/>
            <person name="Lecointre G."/>
            <person name="Bobe J."/>
            <person name="Postlethwait J.H."/>
            <person name="Berthelot C."/>
            <person name="Roest Crollius H."/>
            <person name="Guiguen Y."/>
        </authorList>
    </citation>
    <scope>NUCLEOTIDE SEQUENCE</scope>
    <source>
        <strain evidence="2">NC1722</strain>
    </source>
</reference>
<evidence type="ECO:0000313" key="3">
    <source>
        <dbReference type="Proteomes" id="UP001221898"/>
    </source>
</evidence>
<organism evidence="2 3">
    <name type="scientific">Aldrovandia affinis</name>
    <dbReference type="NCBI Taxonomy" id="143900"/>
    <lineage>
        <taxon>Eukaryota</taxon>
        <taxon>Metazoa</taxon>
        <taxon>Chordata</taxon>
        <taxon>Craniata</taxon>
        <taxon>Vertebrata</taxon>
        <taxon>Euteleostomi</taxon>
        <taxon>Actinopterygii</taxon>
        <taxon>Neopterygii</taxon>
        <taxon>Teleostei</taxon>
        <taxon>Notacanthiformes</taxon>
        <taxon>Halosauridae</taxon>
        <taxon>Aldrovandia</taxon>
    </lineage>
</organism>
<evidence type="ECO:0000256" key="1">
    <source>
        <dbReference type="SAM" id="MobiDB-lite"/>
    </source>
</evidence>
<feature type="compositionally biased region" description="Basic and acidic residues" evidence="1">
    <location>
        <begin position="17"/>
        <end position="29"/>
    </location>
</feature>
<comment type="caution">
    <text evidence="2">The sequence shown here is derived from an EMBL/GenBank/DDBJ whole genome shotgun (WGS) entry which is preliminary data.</text>
</comment>
<dbReference type="AlphaFoldDB" id="A0AAD7SBK4"/>
<proteinExistence type="predicted"/>
<feature type="region of interest" description="Disordered" evidence="1">
    <location>
        <begin position="1"/>
        <end position="82"/>
    </location>
</feature>
<keyword evidence="3" id="KW-1185">Reference proteome</keyword>
<protein>
    <submittedName>
        <fullName evidence="2">Uncharacterized protein</fullName>
    </submittedName>
</protein>
<accession>A0AAD7SBK4</accession>
<dbReference type="EMBL" id="JAINUG010000084">
    <property type="protein sequence ID" value="KAJ8399308.1"/>
    <property type="molecule type" value="Genomic_DNA"/>
</dbReference>